<evidence type="ECO:0000313" key="3">
    <source>
        <dbReference type="EMBL" id="RVT96742.1"/>
    </source>
</evidence>
<evidence type="ECO:0000313" key="4">
    <source>
        <dbReference type="Proteomes" id="UP000282957"/>
    </source>
</evidence>
<dbReference type="AlphaFoldDB" id="A0A437MGK0"/>
<dbReference type="CDD" id="cd07012">
    <property type="entry name" value="PBP2_Bug_TTT"/>
    <property type="match status" value="1"/>
</dbReference>
<keyword evidence="2" id="KW-0732">Signal</keyword>
<gene>
    <name evidence="3" type="ORF">EOD42_10035</name>
</gene>
<dbReference type="SUPFAM" id="SSF53850">
    <property type="entry name" value="Periplasmic binding protein-like II"/>
    <property type="match status" value="1"/>
</dbReference>
<dbReference type="InterPro" id="IPR042100">
    <property type="entry name" value="Bug_dom1"/>
</dbReference>
<name>A0A437MGK0_9PROT</name>
<feature type="chain" id="PRO_5019584270" evidence="2">
    <location>
        <begin position="29"/>
        <end position="327"/>
    </location>
</feature>
<accession>A0A437MGK0</accession>
<dbReference type="PIRSF" id="PIRSF017082">
    <property type="entry name" value="YflP"/>
    <property type="match status" value="1"/>
</dbReference>
<dbReference type="Pfam" id="PF03401">
    <property type="entry name" value="TctC"/>
    <property type="match status" value="1"/>
</dbReference>
<reference evidence="3 4" key="1">
    <citation type="submission" date="2019-01" db="EMBL/GenBank/DDBJ databases">
        <authorList>
            <person name="Chen W.-M."/>
        </authorList>
    </citation>
    <scope>NUCLEOTIDE SEQUENCE [LARGE SCALE GENOMIC DNA]</scope>
    <source>
        <strain evidence="3 4">CCP-6</strain>
    </source>
</reference>
<dbReference type="PANTHER" id="PTHR42928:SF5">
    <property type="entry name" value="BLR1237 PROTEIN"/>
    <property type="match status" value="1"/>
</dbReference>
<dbReference type="PROSITE" id="PS51318">
    <property type="entry name" value="TAT"/>
    <property type="match status" value="1"/>
</dbReference>
<dbReference type="Proteomes" id="UP000282957">
    <property type="component" value="Unassembled WGS sequence"/>
</dbReference>
<proteinExistence type="inferred from homology"/>
<organism evidence="3 4">
    <name type="scientific">Rhodovarius crocodyli</name>
    <dbReference type="NCBI Taxonomy" id="1979269"/>
    <lineage>
        <taxon>Bacteria</taxon>
        <taxon>Pseudomonadati</taxon>
        <taxon>Pseudomonadota</taxon>
        <taxon>Alphaproteobacteria</taxon>
        <taxon>Acetobacterales</taxon>
        <taxon>Roseomonadaceae</taxon>
        <taxon>Rhodovarius</taxon>
    </lineage>
</organism>
<dbReference type="EMBL" id="SACL01000003">
    <property type="protein sequence ID" value="RVT96742.1"/>
    <property type="molecule type" value="Genomic_DNA"/>
</dbReference>
<dbReference type="Gene3D" id="3.40.190.10">
    <property type="entry name" value="Periplasmic binding protein-like II"/>
    <property type="match status" value="1"/>
</dbReference>
<evidence type="ECO:0000256" key="1">
    <source>
        <dbReference type="ARBA" id="ARBA00006987"/>
    </source>
</evidence>
<dbReference type="OrthoDB" id="8970543at2"/>
<dbReference type="InterPro" id="IPR006311">
    <property type="entry name" value="TAT_signal"/>
</dbReference>
<dbReference type="InterPro" id="IPR005064">
    <property type="entry name" value="BUG"/>
</dbReference>
<sequence>MSEWMSRPARRTVLQALAGTALSAPAFAQAYPARPVTLVAPMAAGGSTDYAARLLAQRLTEAFGVPMVVENRPGATGSIGANYVARANPDGYTLLLGNSSVVVVNPLTSQVTYDMARDFRPVGMLATVETILVASRKSGIRSLPDLIARAKASPGRLSYGSNGQGSAFHLAGEFLSLTAEIELLHVPYRGASEAEAALLSGDIDAAITNTVSVIPHIREGLVTPLAIISTAEPSLPGVPRGSSVLPGYVVDTWVGLYAPRATQDGPVQRLNEALNTFLRAPANAEAMRARGLEPAPGTVEEAIRFQDAERAKWARVVDFVRAGGRLN</sequence>
<dbReference type="Gene3D" id="3.40.190.150">
    <property type="entry name" value="Bordetella uptake gene, domain 1"/>
    <property type="match status" value="1"/>
</dbReference>
<evidence type="ECO:0000256" key="2">
    <source>
        <dbReference type="SAM" id="SignalP"/>
    </source>
</evidence>
<feature type="signal peptide" evidence="2">
    <location>
        <begin position="1"/>
        <end position="28"/>
    </location>
</feature>
<comment type="caution">
    <text evidence="3">The sequence shown here is derived from an EMBL/GenBank/DDBJ whole genome shotgun (WGS) entry which is preliminary data.</text>
</comment>
<dbReference type="RefSeq" id="WP_127787393.1">
    <property type="nucleotide sequence ID" value="NZ_SACL01000003.1"/>
</dbReference>
<keyword evidence="4" id="KW-1185">Reference proteome</keyword>
<dbReference type="PANTHER" id="PTHR42928">
    <property type="entry name" value="TRICARBOXYLATE-BINDING PROTEIN"/>
    <property type="match status" value="1"/>
</dbReference>
<comment type="similarity">
    <text evidence="1">Belongs to the UPF0065 (bug) family.</text>
</comment>
<protein>
    <submittedName>
        <fullName evidence="3">Tripartite tricarboxylate transporter substrate binding protein</fullName>
    </submittedName>
</protein>